<dbReference type="InterPro" id="IPR043502">
    <property type="entry name" value="DNA/RNA_pol_sf"/>
</dbReference>
<feature type="domain" description="Reverse transcriptase/retrotransposon-derived protein RNase H-like" evidence="1">
    <location>
        <begin position="7"/>
        <end position="44"/>
    </location>
</feature>
<dbReference type="PANTHER" id="PTHR34072">
    <property type="entry name" value="ENZYMATIC POLYPROTEIN-RELATED"/>
    <property type="match status" value="1"/>
</dbReference>
<proteinExistence type="predicted"/>
<gene>
    <name evidence="2" type="ORF">Tci_644627</name>
</gene>
<evidence type="ECO:0000259" key="1">
    <source>
        <dbReference type="Pfam" id="PF17919"/>
    </source>
</evidence>
<organism evidence="2">
    <name type="scientific">Tanacetum cinerariifolium</name>
    <name type="common">Dalmatian daisy</name>
    <name type="synonym">Chrysanthemum cinerariifolium</name>
    <dbReference type="NCBI Taxonomy" id="118510"/>
    <lineage>
        <taxon>Eukaryota</taxon>
        <taxon>Viridiplantae</taxon>
        <taxon>Streptophyta</taxon>
        <taxon>Embryophyta</taxon>
        <taxon>Tracheophyta</taxon>
        <taxon>Spermatophyta</taxon>
        <taxon>Magnoliopsida</taxon>
        <taxon>eudicotyledons</taxon>
        <taxon>Gunneridae</taxon>
        <taxon>Pentapetalae</taxon>
        <taxon>asterids</taxon>
        <taxon>campanulids</taxon>
        <taxon>Asterales</taxon>
        <taxon>Asteraceae</taxon>
        <taxon>Asteroideae</taxon>
        <taxon>Anthemideae</taxon>
        <taxon>Anthemidinae</taxon>
        <taxon>Tanacetum</taxon>
    </lineage>
</organism>
<dbReference type="AlphaFoldDB" id="A0A699K6C8"/>
<accession>A0A699K6C8</accession>
<comment type="caution">
    <text evidence="2">The sequence shown here is derived from an EMBL/GenBank/DDBJ whole genome shotgun (WGS) entry which is preliminary data.</text>
</comment>
<evidence type="ECO:0000313" key="2">
    <source>
        <dbReference type="EMBL" id="GFA72655.1"/>
    </source>
</evidence>
<dbReference type="EMBL" id="BKCJ010476353">
    <property type="protein sequence ID" value="GFA72655.1"/>
    <property type="molecule type" value="Genomic_DNA"/>
</dbReference>
<dbReference type="Pfam" id="PF17919">
    <property type="entry name" value="RT_RNaseH_2"/>
    <property type="match status" value="1"/>
</dbReference>
<dbReference type="SUPFAM" id="SSF56672">
    <property type="entry name" value="DNA/RNA polymerases"/>
    <property type="match status" value="1"/>
</dbReference>
<sequence>MNQKYEWGVEQEEAFRTLKNSLSNAPTLLLLDGAEDFVVYCDASIKKELNMHQRRWIELFIDYECESCYYPCKENLVADALAHSEAFKEENATAEMLRGRDQLMERKEDEGMYFIWVSLIGDVRTLIINEAHPSRYLVHPRADKTYYDLRDMYGGHV</sequence>
<reference evidence="2" key="1">
    <citation type="journal article" date="2019" name="Sci. Rep.">
        <title>Draft genome of Tanacetum cinerariifolium, the natural source of mosquito coil.</title>
        <authorList>
            <person name="Yamashiro T."/>
            <person name="Shiraishi A."/>
            <person name="Satake H."/>
            <person name="Nakayama K."/>
        </authorList>
    </citation>
    <scope>NUCLEOTIDE SEQUENCE</scope>
</reference>
<protein>
    <recommendedName>
        <fullName evidence="1">Reverse transcriptase/retrotransposon-derived protein RNase H-like domain-containing protein</fullName>
    </recommendedName>
</protein>
<dbReference type="InterPro" id="IPR041577">
    <property type="entry name" value="RT_RNaseH_2"/>
</dbReference>
<dbReference type="PANTHER" id="PTHR34072:SF52">
    <property type="entry name" value="RIBONUCLEASE H"/>
    <property type="match status" value="1"/>
</dbReference>
<name>A0A699K6C8_TANCI</name>